<dbReference type="AlphaFoldDB" id="A0A1W1BJX5"/>
<sequence length="185" mass="21408">MREDRERWNLRHIEKPMRKNVEPIVEKYIDLATVGNALDIACGTGRNTHFLVKKGFKVDAVDLSDYALSCIDDNKNINKIEVDLDEYSLASKKYNLIININYLQRRFFPQIKEALRDGGIVIFETFIVAHGDFENPANPEYLLRKNELLHAFIGLDIIYYEERDEVNLRGEKSRVASLVAQKTSC</sequence>
<dbReference type="EMBL" id="FPHH01000024">
    <property type="protein sequence ID" value="SFV53781.1"/>
    <property type="molecule type" value="Genomic_DNA"/>
</dbReference>
<accession>A0A1W1BJX5</accession>
<dbReference type="CDD" id="cd02440">
    <property type="entry name" value="AdoMet_MTases"/>
    <property type="match status" value="1"/>
</dbReference>
<dbReference type="Pfam" id="PF03848">
    <property type="entry name" value="TehB"/>
    <property type="match status" value="1"/>
</dbReference>
<feature type="domain" description="Tellurite resistance methyltransferase TehB-like" evidence="1">
    <location>
        <begin position="29"/>
        <end position="162"/>
    </location>
</feature>
<protein>
    <submittedName>
        <fullName evidence="2">Tellurite resistance protein TehB</fullName>
    </submittedName>
</protein>
<evidence type="ECO:0000259" key="1">
    <source>
        <dbReference type="Pfam" id="PF03848"/>
    </source>
</evidence>
<proteinExistence type="predicted"/>
<reference evidence="2" key="1">
    <citation type="submission" date="2016-10" db="EMBL/GenBank/DDBJ databases">
        <authorList>
            <person name="de Groot N.N."/>
        </authorList>
    </citation>
    <scope>NUCLEOTIDE SEQUENCE</scope>
</reference>
<organism evidence="2">
    <name type="scientific">hydrothermal vent metagenome</name>
    <dbReference type="NCBI Taxonomy" id="652676"/>
    <lineage>
        <taxon>unclassified sequences</taxon>
        <taxon>metagenomes</taxon>
        <taxon>ecological metagenomes</taxon>
    </lineage>
</organism>
<evidence type="ECO:0000313" key="2">
    <source>
        <dbReference type="EMBL" id="SFV53781.1"/>
    </source>
</evidence>
<name>A0A1W1BJX5_9ZZZZ</name>
<dbReference type="Gene3D" id="3.40.50.150">
    <property type="entry name" value="Vaccinia Virus protein VP39"/>
    <property type="match status" value="1"/>
</dbReference>
<dbReference type="InterPro" id="IPR029063">
    <property type="entry name" value="SAM-dependent_MTases_sf"/>
</dbReference>
<gene>
    <name evidence="2" type="ORF">MNB_SM-5-320</name>
</gene>
<dbReference type="InterPro" id="IPR015985">
    <property type="entry name" value="TehB-like_dom"/>
</dbReference>
<dbReference type="SUPFAM" id="SSF53335">
    <property type="entry name" value="S-adenosyl-L-methionine-dependent methyltransferases"/>
    <property type="match status" value="1"/>
</dbReference>